<dbReference type="STRING" id="1577792.QX51_15485"/>
<proteinExistence type="predicted"/>
<sequence length="98" mass="11117">MRIRNGKIIKLKGLNNMNYSKKFGLASGAINKSLVSKDKKAKEKFLKAAKQFRDMADLYEEMASLYVAEETKENEDKLTMLIGKLMIALSEIDNIKSL</sequence>
<protein>
    <submittedName>
        <fullName evidence="1">Uncharacterized protein</fullName>
    </submittedName>
</protein>
<reference evidence="1 2" key="1">
    <citation type="submission" date="2014-12" db="EMBL/GenBank/DDBJ databases">
        <title>Draft genome sequence of Terrisporobacter sp. 08-306576, isolated from the blood culture of a bacteremia patient.</title>
        <authorList>
            <person name="Lund L.C."/>
            <person name="Sydenham T.V."/>
            <person name="Hogh S.V."/>
            <person name="Skov M.N."/>
            <person name="Kemp M."/>
            <person name="Justesen U.S."/>
        </authorList>
    </citation>
    <scope>NUCLEOTIDE SEQUENCE [LARGE SCALE GENOMIC DNA]</scope>
    <source>
        <strain evidence="1 2">08-306576</strain>
    </source>
</reference>
<evidence type="ECO:0000313" key="2">
    <source>
        <dbReference type="Proteomes" id="UP000031189"/>
    </source>
</evidence>
<evidence type="ECO:0000313" key="1">
    <source>
        <dbReference type="EMBL" id="KHS56164.1"/>
    </source>
</evidence>
<dbReference type="Proteomes" id="UP000031189">
    <property type="component" value="Unassembled WGS sequence"/>
</dbReference>
<gene>
    <name evidence="1" type="ORF">QX51_15485</name>
</gene>
<keyword evidence="2" id="KW-1185">Reference proteome</keyword>
<comment type="caution">
    <text evidence="1">The sequence shown here is derived from an EMBL/GenBank/DDBJ whole genome shotgun (WGS) entry which is preliminary data.</text>
</comment>
<dbReference type="AlphaFoldDB" id="A0A0B3VU61"/>
<organism evidence="1 2">
    <name type="scientific">Terrisporobacter othiniensis</name>
    <dbReference type="NCBI Taxonomy" id="1577792"/>
    <lineage>
        <taxon>Bacteria</taxon>
        <taxon>Bacillati</taxon>
        <taxon>Bacillota</taxon>
        <taxon>Clostridia</taxon>
        <taxon>Peptostreptococcales</taxon>
        <taxon>Peptostreptococcaceae</taxon>
        <taxon>Terrisporobacter</taxon>
    </lineage>
</organism>
<dbReference type="EMBL" id="JWHR01000121">
    <property type="protein sequence ID" value="KHS56164.1"/>
    <property type="molecule type" value="Genomic_DNA"/>
</dbReference>
<name>A0A0B3VU61_9FIRM</name>
<accession>A0A0B3VU61</accession>